<keyword evidence="3" id="KW-1185">Reference proteome</keyword>
<dbReference type="Proteomes" id="UP000799444">
    <property type="component" value="Unassembled WGS sequence"/>
</dbReference>
<reference evidence="2" key="1">
    <citation type="journal article" date="2020" name="Stud. Mycol.">
        <title>101 Dothideomycetes genomes: a test case for predicting lifestyles and emergence of pathogens.</title>
        <authorList>
            <person name="Haridas S."/>
            <person name="Albert R."/>
            <person name="Binder M."/>
            <person name="Bloem J."/>
            <person name="Labutti K."/>
            <person name="Salamov A."/>
            <person name="Andreopoulos B."/>
            <person name="Baker S."/>
            <person name="Barry K."/>
            <person name="Bills G."/>
            <person name="Bluhm B."/>
            <person name="Cannon C."/>
            <person name="Castanera R."/>
            <person name="Culley D."/>
            <person name="Daum C."/>
            <person name="Ezra D."/>
            <person name="Gonzalez J."/>
            <person name="Henrissat B."/>
            <person name="Kuo A."/>
            <person name="Liang C."/>
            <person name="Lipzen A."/>
            <person name="Lutzoni F."/>
            <person name="Magnuson J."/>
            <person name="Mondo S."/>
            <person name="Nolan M."/>
            <person name="Ohm R."/>
            <person name="Pangilinan J."/>
            <person name="Park H.-J."/>
            <person name="Ramirez L."/>
            <person name="Alfaro M."/>
            <person name="Sun H."/>
            <person name="Tritt A."/>
            <person name="Yoshinaga Y."/>
            <person name="Zwiers L.-H."/>
            <person name="Turgeon B."/>
            <person name="Goodwin S."/>
            <person name="Spatafora J."/>
            <person name="Crous P."/>
            <person name="Grigoriev I."/>
        </authorList>
    </citation>
    <scope>NUCLEOTIDE SEQUENCE</scope>
    <source>
        <strain evidence="2">CBS 125425</strain>
    </source>
</reference>
<feature type="region of interest" description="Disordered" evidence="1">
    <location>
        <begin position="1"/>
        <end position="22"/>
    </location>
</feature>
<comment type="caution">
    <text evidence="2">The sequence shown here is derived from an EMBL/GenBank/DDBJ whole genome shotgun (WGS) entry which is preliminary data.</text>
</comment>
<evidence type="ECO:0000313" key="3">
    <source>
        <dbReference type="Proteomes" id="UP000799444"/>
    </source>
</evidence>
<dbReference type="AlphaFoldDB" id="A0A9P4QS43"/>
<dbReference type="EMBL" id="ML996171">
    <property type="protein sequence ID" value="KAF2732813.1"/>
    <property type="molecule type" value="Genomic_DNA"/>
</dbReference>
<protein>
    <submittedName>
        <fullName evidence="2">Uncharacterized protein</fullName>
    </submittedName>
</protein>
<sequence>MLALPQHRSLKRMSDRNGRRRHSKPYIPQFLRVRHLIHVRHCPLIPAPIRWVFCLQGYFNQFNSQNTEWALKSTYHTRREQQV</sequence>
<evidence type="ECO:0000256" key="1">
    <source>
        <dbReference type="SAM" id="MobiDB-lite"/>
    </source>
</evidence>
<gene>
    <name evidence="2" type="ORF">EJ04DRAFT_301595</name>
</gene>
<organism evidence="2 3">
    <name type="scientific">Polyplosphaeria fusca</name>
    <dbReference type="NCBI Taxonomy" id="682080"/>
    <lineage>
        <taxon>Eukaryota</taxon>
        <taxon>Fungi</taxon>
        <taxon>Dikarya</taxon>
        <taxon>Ascomycota</taxon>
        <taxon>Pezizomycotina</taxon>
        <taxon>Dothideomycetes</taxon>
        <taxon>Pleosporomycetidae</taxon>
        <taxon>Pleosporales</taxon>
        <taxon>Tetraplosphaeriaceae</taxon>
        <taxon>Polyplosphaeria</taxon>
    </lineage>
</organism>
<evidence type="ECO:0000313" key="2">
    <source>
        <dbReference type="EMBL" id="KAF2732813.1"/>
    </source>
</evidence>
<proteinExistence type="predicted"/>
<name>A0A9P4QS43_9PLEO</name>
<accession>A0A9P4QS43</accession>